<comment type="function">
    <text evidence="8">Catalyzes the aldol cleavage of 4-hydroxy-4-methyl-2-oxoglutarate (HMG) into 2 molecules of pyruvate. Also contains a secondary oxaloacetate (OAA) decarboxylase activity due to the common pyruvate enolate transition state formed following C-C bond cleavage in the retro-aldol and decarboxylation reactions.</text>
</comment>
<keyword evidence="15" id="KW-1185">Reference proteome</keyword>
<evidence type="ECO:0000256" key="6">
    <source>
        <dbReference type="ARBA" id="ARBA00012947"/>
    </source>
</evidence>
<evidence type="ECO:0000256" key="10">
    <source>
        <dbReference type="ARBA" id="ARBA00030169"/>
    </source>
</evidence>
<evidence type="ECO:0000313" key="15">
    <source>
        <dbReference type="Proteomes" id="UP000502508"/>
    </source>
</evidence>
<accession>A0A6F8XVK8</accession>
<dbReference type="SUPFAM" id="SSF89562">
    <property type="entry name" value="RraA-like"/>
    <property type="match status" value="1"/>
</dbReference>
<dbReference type="NCBIfam" id="NF006731">
    <property type="entry name" value="PRK09262.1"/>
    <property type="match status" value="1"/>
</dbReference>
<reference evidence="14 15" key="1">
    <citation type="submission" date="2020-03" db="EMBL/GenBank/DDBJ databases">
        <title>Whole genome shotgun sequence of Phytohabitans flavus NBRC 107702.</title>
        <authorList>
            <person name="Komaki H."/>
            <person name="Tamura T."/>
        </authorList>
    </citation>
    <scope>NUCLEOTIDE SEQUENCE [LARGE SCALE GENOMIC DNA]</scope>
    <source>
        <strain evidence="14 15">NBRC 107702</strain>
    </source>
</reference>
<dbReference type="InterPro" id="IPR005493">
    <property type="entry name" value="RraA/RraA-like"/>
</dbReference>
<gene>
    <name evidence="14" type="ORF">Pflav_043020</name>
</gene>
<sequence length="202" mass="21465">MNELLTLGTATVYEASKRDCVLPHRLRPVWAGAAVVGPALPVSTAAGDNLPLHRAVEEAMPGEVLVVDGQDAPHGYWGEVLTVAAQRRGVAGLVIDGGVRDIERIGELRFPVFSSSVAVPGTVKSDPGTVGERITLGRVAVRRGDIVVADADGVIVLDPQWIDSVLPAARARQATEADHLERIRRGELTMDIYGLRALGKGR</sequence>
<comment type="cofactor">
    <cofactor evidence="13">
        <name>Mg(2+)</name>
        <dbReference type="ChEBI" id="CHEBI:18420"/>
    </cofactor>
</comment>
<evidence type="ECO:0000256" key="1">
    <source>
        <dbReference type="ARBA" id="ARBA00001342"/>
    </source>
</evidence>
<evidence type="ECO:0000256" key="13">
    <source>
        <dbReference type="PIRSR" id="PIRSR605493-1"/>
    </source>
</evidence>
<evidence type="ECO:0000256" key="5">
    <source>
        <dbReference type="ARBA" id="ARBA00012213"/>
    </source>
</evidence>
<dbReference type="Pfam" id="PF03737">
    <property type="entry name" value="RraA-like"/>
    <property type="match status" value="1"/>
</dbReference>
<evidence type="ECO:0000256" key="12">
    <source>
        <dbReference type="ARBA" id="ARBA00047973"/>
    </source>
</evidence>
<comment type="catalytic activity">
    <reaction evidence="12">
        <text>oxaloacetate + H(+) = pyruvate + CO2</text>
        <dbReference type="Rhea" id="RHEA:15641"/>
        <dbReference type="ChEBI" id="CHEBI:15361"/>
        <dbReference type="ChEBI" id="CHEBI:15378"/>
        <dbReference type="ChEBI" id="CHEBI:16452"/>
        <dbReference type="ChEBI" id="CHEBI:16526"/>
        <dbReference type="EC" id="4.1.1.112"/>
    </reaction>
</comment>
<dbReference type="EC" id="4.1.1.112" evidence="6"/>
<dbReference type="AlphaFoldDB" id="A0A6F8XVK8"/>
<evidence type="ECO:0000256" key="7">
    <source>
        <dbReference type="ARBA" id="ARBA00016549"/>
    </source>
</evidence>
<feature type="binding site" evidence="13">
    <location>
        <position position="100"/>
    </location>
    <ligand>
        <name>substrate</name>
    </ligand>
</feature>
<evidence type="ECO:0000256" key="9">
    <source>
        <dbReference type="ARBA" id="ARBA00029596"/>
    </source>
</evidence>
<keyword evidence="14" id="KW-0489">Methyltransferase</keyword>
<evidence type="ECO:0000256" key="3">
    <source>
        <dbReference type="ARBA" id="ARBA00008621"/>
    </source>
</evidence>
<comment type="subunit">
    <text evidence="4">Homotrimer.</text>
</comment>
<feature type="binding site" evidence="13">
    <location>
        <position position="101"/>
    </location>
    <ligand>
        <name>Mg(2+)</name>
        <dbReference type="ChEBI" id="CHEBI:18420"/>
    </ligand>
</feature>
<organism evidence="14 15">
    <name type="scientific">Phytohabitans flavus</name>
    <dbReference type="NCBI Taxonomy" id="1076124"/>
    <lineage>
        <taxon>Bacteria</taxon>
        <taxon>Bacillati</taxon>
        <taxon>Actinomycetota</taxon>
        <taxon>Actinomycetes</taxon>
        <taxon>Micromonosporales</taxon>
        <taxon>Micromonosporaceae</taxon>
    </lineage>
</organism>
<feature type="binding site" evidence="13">
    <location>
        <begin position="78"/>
        <end position="81"/>
    </location>
    <ligand>
        <name>substrate</name>
    </ligand>
</feature>
<keyword evidence="13" id="KW-0479">Metal-binding</keyword>
<dbReference type="GO" id="GO:0008948">
    <property type="term" value="F:oxaloacetate decarboxylase activity"/>
    <property type="evidence" value="ECO:0007669"/>
    <property type="project" value="UniProtKB-EC"/>
</dbReference>
<comment type="similarity">
    <text evidence="3">Belongs to the class II aldolase/RraA-like family.</text>
</comment>
<dbReference type="Proteomes" id="UP000502508">
    <property type="component" value="Chromosome"/>
</dbReference>
<dbReference type="KEGG" id="pfla:Pflav_043020"/>
<keyword evidence="14" id="KW-0808">Transferase</keyword>
<name>A0A6F8XVK8_9ACTN</name>
<dbReference type="GO" id="GO:0032259">
    <property type="term" value="P:methylation"/>
    <property type="evidence" value="ECO:0007669"/>
    <property type="project" value="UniProtKB-KW"/>
</dbReference>
<evidence type="ECO:0000313" key="14">
    <source>
        <dbReference type="EMBL" id="BCB77892.1"/>
    </source>
</evidence>
<dbReference type="RefSeq" id="WP_173037558.1">
    <property type="nucleotide sequence ID" value="NZ_AP022870.1"/>
</dbReference>
<dbReference type="Gene3D" id="3.50.30.40">
    <property type="entry name" value="Ribonuclease E inhibitor RraA/RraA-like"/>
    <property type="match status" value="1"/>
</dbReference>
<dbReference type="EMBL" id="AP022870">
    <property type="protein sequence ID" value="BCB77892.1"/>
    <property type="molecule type" value="Genomic_DNA"/>
</dbReference>
<dbReference type="GO" id="GO:0046872">
    <property type="term" value="F:metal ion binding"/>
    <property type="evidence" value="ECO:0007669"/>
    <property type="project" value="UniProtKB-KW"/>
</dbReference>
<dbReference type="GO" id="GO:0047443">
    <property type="term" value="F:4-hydroxy-4-methyl-2-oxoglutarate aldolase activity"/>
    <property type="evidence" value="ECO:0007669"/>
    <property type="project" value="UniProtKB-EC"/>
</dbReference>
<evidence type="ECO:0000256" key="11">
    <source>
        <dbReference type="ARBA" id="ARBA00032305"/>
    </source>
</evidence>
<dbReference type="PANTHER" id="PTHR33254">
    <property type="entry name" value="4-HYDROXY-4-METHYL-2-OXOGLUTARATE ALDOLASE 3-RELATED"/>
    <property type="match status" value="1"/>
</dbReference>
<comment type="catalytic activity">
    <reaction evidence="1">
        <text>4-hydroxy-4-methyl-2-oxoglutarate = 2 pyruvate</text>
        <dbReference type="Rhea" id="RHEA:22748"/>
        <dbReference type="ChEBI" id="CHEBI:15361"/>
        <dbReference type="ChEBI" id="CHEBI:58276"/>
        <dbReference type="EC" id="4.1.3.17"/>
    </reaction>
</comment>
<keyword evidence="13" id="KW-0460">Magnesium</keyword>
<dbReference type="GO" id="GO:0008168">
    <property type="term" value="F:methyltransferase activity"/>
    <property type="evidence" value="ECO:0007669"/>
    <property type="project" value="UniProtKB-KW"/>
</dbReference>
<dbReference type="CDD" id="cd16841">
    <property type="entry name" value="RraA_family"/>
    <property type="match status" value="1"/>
</dbReference>
<dbReference type="EC" id="4.1.3.17" evidence="5"/>
<evidence type="ECO:0000256" key="8">
    <source>
        <dbReference type="ARBA" id="ARBA00025046"/>
    </source>
</evidence>
<protein>
    <recommendedName>
        <fullName evidence="7">Putative 4-hydroxy-4-methyl-2-oxoglutarate aldolase</fullName>
        <ecNumber evidence="6">4.1.1.112</ecNumber>
        <ecNumber evidence="5">4.1.3.17</ecNumber>
    </recommendedName>
    <alternativeName>
        <fullName evidence="11">Oxaloacetate decarboxylase</fullName>
    </alternativeName>
    <alternativeName>
        <fullName evidence="9">Regulator of ribonuclease activity homolog</fullName>
    </alternativeName>
    <alternativeName>
        <fullName evidence="10">RraA-like protein</fullName>
    </alternativeName>
</protein>
<dbReference type="PANTHER" id="PTHR33254:SF4">
    <property type="entry name" value="4-HYDROXY-4-METHYL-2-OXOGLUTARATE ALDOLASE 3-RELATED"/>
    <property type="match status" value="1"/>
</dbReference>
<comment type="cofactor">
    <cofactor evidence="2">
        <name>a divalent metal cation</name>
        <dbReference type="ChEBI" id="CHEBI:60240"/>
    </cofactor>
</comment>
<evidence type="ECO:0000256" key="2">
    <source>
        <dbReference type="ARBA" id="ARBA00001968"/>
    </source>
</evidence>
<proteinExistence type="inferred from homology"/>
<evidence type="ECO:0000256" key="4">
    <source>
        <dbReference type="ARBA" id="ARBA00011233"/>
    </source>
</evidence>
<reference evidence="14 15" key="2">
    <citation type="submission" date="2020-03" db="EMBL/GenBank/DDBJ databases">
        <authorList>
            <person name="Ichikawa N."/>
            <person name="Kimura A."/>
            <person name="Kitahashi Y."/>
            <person name="Uohara A."/>
        </authorList>
    </citation>
    <scope>NUCLEOTIDE SEQUENCE [LARGE SCALE GENOMIC DNA]</scope>
    <source>
        <strain evidence="14 15">NBRC 107702</strain>
    </source>
</reference>
<dbReference type="InterPro" id="IPR036704">
    <property type="entry name" value="RraA/RraA-like_sf"/>
</dbReference>